<dbReference type="EMBL" id="BAAAVM010000085">
    <property type="protein sequence ID" value="GAA3156264.1"/>
    <property type="molecule type" value="Genomic_DNA"/>
</dbReference>
<feature type="compositionally biased region" description="Basic and acidic residues" evidence="1">
    <location>
        <begin position="1"/>
        <end position="14"/>
    </location>
</feature>
<evidence type="ECO:0000256" key="1">
    <source>
        <dbReference type="SAM" id="MobiDB-lite"/>
    </source>
</evidence>
<protein>
    <submittedName>
        <fullName evidence="2">Uncharacterized protein</fullName>
    </submittedName>
</protein>
<keyword evidence="3" id="KW-1185">Reference proteome</keyword>
<name>A0ABP6NWF3_9ACTN</name>
<dbReference type="Proteomes" id="UP001500893">
    <property type="component" value="Unassembled WGS sequence"/>
</dbReference>
<feature type="region of interest" description="Disordered" evidence="1">
    <location>
        <begin position="1"/>
        <end position="69"/>
    </location>
</feature>
<accession>A0ABP6NWF3</accession>
<organism evidence="2 3">
    <name type="scientific">Streptomyces rameus</name>
    <dbReference type="NCBI Taxonomy" id="68261"/>
    <lineage>
        <taxon>Bacteria</taxon>
        <taxon>Bacillati</taxon>
        <taxon>Actinomycetota</taxon>
        <taxon>Actinomycetes</taxon>
        <taxon>Kitasatosporales</taxon>
        <taxon>Streptomycetaceae</taxon>
        <taxon>Streptomyces</taxon>
    </lineage>
</organism>
<evidence type="ECO:0000313" key="2">
    <source>
        <dbReference type="EMBL" id="GAA3156264.1"/>
    </source>
</evidence>
<gene>
    <name evidence="2" type="ORF">GCM10010521_50360</name>
</gene>
<dbReference type="RefSeq" id="WP_345055922.1">
    <property type="nucleotide sequence ID" value="NZ_BAAAVM010000085.1"/>
</dbReference>
<sequence length="69" mass="7202">MLDVDLRDPHVGERRLRRWGSLTGTSAASANTPPHQLADDPGAYDPHLNVGFAPLRGGGPPTDGSSQAA</sequence>
<evidence type="ECO:0000313" key="3">
    <source>
        <dbReference type="Proteomes" id="UP001500893"/>
    </source>
</evidence>
<feature type="compositionally biased region" description="Polar residues" evidence="1">
    <location>
        <begin position="22"/>
        <end position="34"/>
    </location>
</feature>
<proteinExistence type="predicted"/>
<comment type="caution">
    <text evidence="2">The sequence shown here is derived from an EMBL/GenBank/DDBJ whole genome shotgun (WGS) entry which is preliminary data.</text>
</comment>
<reference evidence="3" key="1">
    <citation type="journal article" date="2019" name="Int. J. Syst. Evol. Microbiol.">
        <title>The Global Catalogue of Microorganisms (GCM) 10K type strain sequencing project: providing services to taxonomists for standard genome sequencing and annotation.</title>
        <authorList>
            <consortium name="The Broad Institute Genomics Platform"/>
            <consortium name="The Broad Institute Genome Sequencing Center for Infectious Disease"/>
            <person name="Wu L."/>
            <person name="Ma J."/>
        </authorList>
    </citation>
    <scope>NUCLEOTIDE SEQUENCE [LARGE SCALE GENOMIC DNA]</scope>
    <source>
        <strain evidence="3">JCM 11574</strain>
    </source>
</reference>